<protein>
    <submittedName>
        <fullName evidence="1">Uncharacterized protein</fullName>
    </submittedName>
</protein>
<keyword evidence="2" id="KW-1185">Reference proteome</keyword>
<name>A0ACD4WNP0_STRVN</name>
<organism evidence="1 2">
    <name type="scientific">Streptomyces violaceoruber</name>
    <dbReference type="NCBI Taxonomy" id="1935"/>
    <lineage>
        <taxon>Bacteria</taxon>
        <taxon>Bacillati</taxon>
        <taxon>Actinomycetota</taxon>
        <taxon>Actinomycetes</taxon>
        <taxon>Kitasatosporales</taxon>
        <taxon>Streptomycetaceae</taxon>
        <taxon>Streptomyces</taxon>
        <taxon>Streptomyces violaceoruber group</taxon>
    </lineage>
</organism>
<evidence type="ECO:0000313" key="1">
    <source>
        <dbReference type="EMBL" id="WOY99011.1"/>
    </source>
</evidence>
<accession>A0ACD4WNP0</accession>
<dbReference type="Proteomes" id="UP001303608">
    <property type="component" value="Chromosome"/>
</dbReference>
<sequence length="193" mass="21926">MTDPPPERTLIYAADLTAEDVRALETFLNAQLGRVSEGIGETGETFFAMRSLLILVSDSAGFLHQLLTVERPEPWQRAAIVREWQRLRSTALDFNHCDGYDYDRWWKQIRHYDAADEAAELERIRHFATLYPWADDEADQGEEDERDTPPPASGATRSEWASRTEGVQTGKRPDGCDSRPTRASMGRLENQGL</sequence>
<dbReference type="EMBL" id="CP137734">
    <property type="protein sequence ID" value="WOY99011.1"/>
    <property type="molecule type" value="Genomic_DNA"/>
</dbReference>
<evidence type="ECO:0000313" key="2">
    <source>
        <dbReference type="Proteomes" id="UP001303608"/>
    </source>
</evidence>
<reference evidence="1" key="1">
    <citation type="submission" date="2023-10" db="EMBL/GenBank/DDBJ databases">
        <title>The genome sequence of Streptomyces violaceoruber CGMCC 4.1801.</title>
        <authorList>
            <person name="Mo P."/>
        </authorList>
    </citation>
    <scope>NUCLEOTIDE SEQUENCE</scope>
    <source>
        <strain evidence="1">CGMCC 4.1801</strain>
    </source>
</reference>
<proteinExistence type="predicted"/>
<gene>
    <name evidence="1" type="ORF">R2E43_16675</name>
</gene>